<sequence length="632" mass="71637">MKLIHKIFRSCILVLALTISLVSCQKYLNKTADSIVQGNDAYKNFTNFQGFTEELYQCIPDFTNAYWTNSWNWGEDEIVSTSNNFHFVNKIDLGNFWGWQSEFDGWQAGWMDRNNSSTNNNRFSKSLWPLAWYGIHKANLGLANLDKLTDATDEERNLIKGQLLFFRGWFHFELMQYFGGLPYIDTLLPSDKQLTLPRLSYNECADKAAADFQEAADLLPINWDNTTAGKNTLGKNQLRINKIMALSYLGKNYLWAGSPLMNQSSTGSATYNTDYCKKAADAFAKVLQLCESGAAPYSLLPFSKYSDNFYTTGQNWLMPGGTEAIFRGPYYGGNSSNWGTSKQYTPAIVGEGTLIFTPTANYVDYYGMANGLPIPDITKADPASGYDPEYPWKGRDPRFYNDIVYDGVKVVQGSTTDEANRYANLYSDGTISGQGSYRNPSTGSRTGYLLKKFIPITCNKYDNGYDYSKSLNIHIPYMRLADVYLMYAEAVAEGYGSPSASVASYGKTAIDAVNVIRDRAGVGHVAAEFQGSLDAFMPELRRERAVELSFEGHRFNDLRRWMLLIKRPYTLKTAVYFDRTGTFNTTDPRQNRVQNLREQIILERNFTTKHYWLPLKNSDVTLYPGFKQNPGW</sequence>
<feature type="domain" description="RagB/SusD" evidence="7">
    <location>
        <begin position="322"/>
        <end position="632"/>
    </location>
</feature>
<evidence type="ECO:0000256" key="4">
    <source>
        <dbReference type="ARBA" id="ARBA00023136"/>
    </source>
</evidence>
<evidence type="ECO:0000259" key="7">
    <source>
        <dbReference type="Pfam" id="PF07980"/>
    </source>
</evidence>
<evidence type="ECO:0000259" key="8">
    <source>
        <dbReference type="Pfam" id="PF14322"/>
    </source>
</evidence>
<dbReference type="PROSITE" id="PS51257">
    <property type="entry name" value="PROKAR_LIPOPROTEIN"/>
    <property type="match status" value="1"/>
</dbReference>
<dbReference type="Proteomes" id="UP000266118">
    <property type="component" value="Chromosome"/>
</dbReference>
<comment type="similarity">
    <text evidence="2">Belongs to the SusD family.</text>
</comment>
<evidence type="ECO:0000256" key="1">
    <source>
        <dbReference type="ARBA" id="ARBA00004442"/>
    </source>
</evidence>
<feature type="domain" description="SusD-like N-terminal" evidence="8">
    <location>
        <begin position="112"/>
        <end position="226"/>
    </location>
</feature>
<dbReference type="AlphaFoldDB" id="A0A386HR35"/>
<accession>A0A386HR35</accession>
<dbReference type="InterPro" id="IPR012944">
    <property type="entry name" value="SusD_RagB_dom"/>
</dbReference>
<protein>
    <submittedName>
        <fullName evidence="9">RagB/SusD family nutrient uptake outer membrane protein</fullName>
    </submittedName>
</protein>
<reference evidence="9 10" key="1">
    <citation type="submission" date="2018-09" db="EMBL/GenBank/DDBJ databases">
        <title>Arachidicoccus sp. nov., a bacterium isolated from soil.</title>
        <authorList>
            <person name="Weon H.-Y."/>
            <person name="Kwon S.-W."/>
            <person name="Lee S.A."/>
        </authorList>
    </citation>
    <scope>NUCLEOTIDE SEQUENCE [LARGE SCALE GENOMIC DNA]</scope>
    <source>
        <strain evidence="9 10">KIS59-12</strain>
    </source>
</reference>
<dbReference type="Gene3D" id="1.25.40.390">
    <property type="match status" value="1"/>
</dbReference>
<feature type="signal peptide" evidence="6">
    <location>
        <begin position="1"/>
        <end position="25"/>
    </location>
</feature>
<dbReference type="RefSeq" id="WP_119988083.1">
    <property type="nucleotide sequence ID" value="NZ_CP032489.1"/>
</dbReference>
<evidence type="ECO:0000256" key="5">
    <source>
        <dbReference type="ARBA" id="ARBA00023237"/>
    </source>
</evidence>
<dbReference type="InterPro" id="IPR011990">
    <property type="entry name" value="TPR-like_helical_dom_sf"/>
</dbReference>
<name>A0A386HR35_9BACT</name>
<keyword evidence="3 6" id="KW-0732">Signal</keyword>
<dbReference type="KEGG" id="ark:D6B99_10760"/>
<dbReference type="Pfam" id="PF14322">
    <property type="entry name" value="SusD-like_3"/>
    <property type="match status" value="1"/>
</dbReference>
<dbReference type="InterPro" id="IPR033985">
    <property type="entry name" value="SusD-like_N"/>
</dbReference>
<evidence type="ECO:0000313" key="10">
    <source>
        <dbReference type="Proteomes" id="UP000266118"/>
    </source>
</evidence>
<organism evidence="9 10">
    <name type="scientific">Arachidicoccus soli</name>
    <dbReference type="NCBI Taxonomy" id="2341117"/>
    <lineage>
        <taxon>Bacteria</taxon>
        <taxon>Pseudomonadati</taxon>
        <taxon>Bacteroidota</taxon>
        <taxon>Chitinophagia</taxon>
        <taxon>Chitinophagales</taxon>
        <taxon>Chitinophagaceae</taxon>
        <taxon>Arachidicoccus</taxon>
    </lineage>
</organism>
<evidence type="ECO:0000256" key="3">
    <source>
        <dbReference type="ARBA" id="ARBA00022729"/>
    </source>
</evidence>
<keyword evidence="10" id="KW-1185">Reference proteome</keyword>
<evidence type="ECO:0000313" key="9">
    <source>
        <dbReference type="EMBL" id="AYD48026.1"/>
    </source>
</evidence>
<keyword evidence="5" id="KW-0998">Cell outer membrane</keyword>
<dbReference type="GO" id="GO:0009279">
    <property type="term" value="C:cell outer membrane"/>
    <property type="evidence" value="ECO:0007669"/>
    <property type="project" value="UniProtKB-SubCell"/>
</dbReference>
<keyword evidence="4" id="KW-0472">Membrane</keyword>
<proteinExistence type="inferred from homology"/>
<comment type="subcellular location">
    <subcellularLocation>
        <location evidence="1">Cell outer membrane</location>
    </subcellularLocation>
</comment>
<dbReference type="Pfam" id="PF07980">
    <property type="entry name" value="SusD_RagB"/>
    <property type="match status" value="1"/>
</dbReference>
<evidence type="ECO:0000256" key="6">
    <source>
        <dbReference type="SAM" id="SignalP"/>
    </source>
</evidence>
<gene>
    <name evidence="9" type="ORF">D6B99_10760</name>
</gene>
<dbReference type="EMBL" id="CP032489">
    <property type="protein sequence ID" value="AYD48026.1"/>
    <property type="molecule type" value="Genomic_DNA"/>
</dbReference>
<dbReference type="SUPFAM" id="SSF48452">
    <property type="entry name" value="TPR-like"/>
    <property type="match status" value="1"/>
</dbReference>
<feature type="chain" id="PRO_5017312099" evidence="6">
    <location>
        <begin position="26"/>
        <end position="632"/>
    </location>
</feature>
<dbReference type="OrthoDB" id="5694214at2"/>
<evidence type="ECO:0000256" key="2">
    <source>
        <dbReference type="ARBA" id="ARBA00006275"/>
    </source>
</evidence>